<dbReference type="InterPro" id="IPR036366">
    <property type="entry name" value="PGBDSf"/>
</dbReference>
<feature type="region of interest" description="Disordered" evidence="1">
    <location>
        <begin position="429"/>
        <end position="456"/>
    </location>
</feature>
<gene>
    <name evidence="4" type="ORF">I4J89_44085</name>
</gene>
<dbReference type="PANTHER" id="PTHR48104:SF30">
    <property type="entry name" value="METACASPASE-1"/>
    <property type="match status" value="1"/>
</dbReference>
<evidence type="ECO:0000259" key="2">
    <source>
        <dbReference type="Pfam" id="PF00656"/>
    </source>
</evidence>
<dbReference type="SUPFAM" id="SSF52129">
    <property type="entry name" value="Caspase-like"/>
    <property type="match status" value="1"/>
</dbReference>
<dbReference type="EMBL" id="JADQTO010000038">
    <property type="protein sequence ID" value="MBG0568427.1"/>
    <property type="molecule type" value="Genomic_DNA"/>
</dbReference>
<dbReference type="Gene3D" id="1.10.101.10">
    <property type="entry name" value="PGBD-like superfamily/PGBD"/>
    <property type="match status" value="1"/>
</dbReference>
<dbReference type="InterPro" id="IPR011600">
    <property type="entry name" value="Pept_C14_caspase"/>
</dbReference>
<dbReference type="GO" id="GO:0006508">
    <property type="term" value="P:proteolysis"/>
    <property type="evidence" value="ECO:0007669"/>
    <property type="project" value="InterPro"/>
</dbReference>
<dbReference type="GO" id="GO:0005737">
    <property type="term" value="C:cytoplasm"/>
    <property type="evidence" value="ECO:0007669"/>
    <property type="project" value="TreeGrafter"/>
</dbReference>
<keyword evidence="5" id="KW-1185">Reference proteome</keyword>
<protein>
    <submittedName>
        <fullName evidence="4">Caspase family protein</fullName>
    </submittedName>
</protein>
<name>A0A931CI46_9ACTN</name>
<evidence type="ECO:0000256" key="1">
    <source>
        <dbReference type="SAM" id="MobiDB-lite"/>
    </source>
</evidence>
<evidence type="ECO:0000313" key="5">
    <source>
        <dbReference type="Proteomes" id="UP000598146"/>
    </source>
</evidence>
<comment type="caution">
    <text evidence="4">The sequence shown here is derived from an EMBL/GenBank/DDBJ whole genome shotgun (WGS) entry which is preliminary data.</text>
</comment>
<dbReference type="Pfam" id="PF00656">
    <property type="entry name" value="Peptidase_C14"/>
    <property type="match status" value="1"/>
</dbReference>
<sequence length="456" mass="49323">MARTLFRGHRGDDVRTVQDLLRAADHDPGASDGFFGEPTEAAVRAFQRAQNLVVDGAVGPITLAALRKAGDGKPATVCRALSLHVGINVVDPTKYPVPVPPLRGCENDARDMRALAQAQGFTSTMVLGPAATAQAVIDAITDAAAQLNDGDYFWFTISTHGSQIKDPTGEEPDGLDETLVMYDRQLLDRELSALWDKFHPGVRIFVVPDTCHSGTVTRSADLAYRALAATIQDSPDGFTERGVLLVTPHAERSMGTGLRGILSEIMPAVADALYPTRAVGAEGQDRVIRLVDGIWELLAARLVELDQVDLSAVPRARFLPPEVQEADSTKRAGLYRELALAAGRHDRSADSRTMPAVLAESACQDNQVAMDGRRNGLFTQRFLEVWATGAATDYPDLHRRICELMPPQQTPNLYWATDRDVAFESQRPLVIDPGRGGSQSTRRRTPAGRALAATAG</sequence>
<dbReference type="RefSeq" id="WP_196420201.1">
    <property type="nucleotide sequence ID" value="NZ_JADQTO010000038.1"/>
</dbReference>
<feature type="domain" description="Peptidoglycan binding-like" evidence="3">
    <location>
        <begin position="10"/>
        <end position="66"/>
    </location>
</feature>
<dbReference type="GO" id="GO:0004197">
    <property type="term" value="F:cysteine-type endopeptidase activity"/>
    <property type="evidence" value="ECO:0007669"/>
    <property type="project" value="InterPro"/>
</dbReference>
<dbReference type="InterPro" id="IPR002477">
    <property type="entry name" value="Peptidoglycan-bd-like"/>
</dbReference>
<proteinExistence type="predicted"/>
<organism evidence="4 5">
    <name type="scientific">Actinoplanes aureus</name>
    <dbReference type="NCBI Taxonomy" id="2792083"/>
    <lineage>
        <taxon>Bacteria</taxon>
        <taxon>Bacillati</taxon>
        <taxon>Actinomycetota</taxon>
        <taxon>Actinomycetes</taxon>
        <taxon>Micromonosporales</taxon>
        <taxon>Micromonosporaceae</taxon>
        <taxon>Actinoplanes</taxon>
    </lineage>
</organism>
<dbReference type="PANTHER" id="PTHR48104">
    <property type="entry name" value="METACASPASE-4"/>
    <property type="match status" value="1"/>
</dbReference>
<evidence type="ECO:0000313" key="4">
    <source>
        <dbReference type="EMBL" id="MBG0568427.1"/>
    </source>
</evidence>
<dbReference type="InterPro" id="IPR029030">
    <property type="entry name" value="Caspase-like_dom_sf"/>
</dbReference>
<accession>A0A931CI46</accession>
<evidence type="ECO:0000259" key="3">
    <source>
        <dbReference type="Pfam" id="PF01471"/>
    </source>
</evidence>
<dbReference type="Pfam" id="PF01471">
    <property type="entry name" value="PG_binding_1"/>
    <property type="match status" value="1"/>
</dbReference>
<dbReference type="InterPro" id="IPR050452">
    <property type="entry name" value="Metacaspase"/>
</dbReference>
<dbReference type="AlphaFoldDB" id="A0A931CI46"/>
<dbReference type="Gene3D" id="3.40.50.1460">
    <property type="match status" value="1"/>
</dbReference>
<reference evidence="4" key="1">
    <citation type="submission" date="2020-11" db="EMBL/GenBank/DDBJ databases">
        <title>Isolation and identification of active actinomycetes.</title>
        <authorList>
            <person name="Sun X."/>
        </authorList>
    </citation>
    <scope>NUCLEOTIDE SEQUENCE</scope>
    <source>
        <strain evidence="4">NEAU-A11</strain>
    </source>
</reference>
<dbReference type="SUPFAM" id="SSF47090">
    <property type="entry name" value="PGBD-like"/>
    <property type="match status" value="1"/>
</dbReference>
<feature type="domain" description="Peptidase C14 caspase" evidence="2">
    <location>
        <begin position="92"/>
        <end position="415"/>
    </location>
</feature>
<dbReference type="Proteomes" id="UP000598146">
    <property type="component" value="Unassembled WGS sequence"/>
</dbReference>
<dbReference type="InterPro" id="IPR036365">
    <property type="entry name" value="PGBD-like_sf"/>
</dbReference>